<gene>
    <name evidence="2" type="ORF">MKZ38_010378</name>
</gene>
<feature type="region of interest" description="Disordered" evidence="1">
    <location>
        <begin position="1043"/>
        <end position="1126"/>
    </location>
</feature>
<feature type="region of interest" description="Disordered" evidence="1">
    <location>
        <begin position="736"/>
        <end position="787"/>
    </location>
</feature>
<feature type="region of interest" description="Disordered" evidence="1">
    <location>
        <begin position="829"/>
        <end position="934"/>
    </location>
</feature>
<feature type="compositionally biased region" description="Basic and acidic residues" evidence="1">
    <location>
        <begin position="531"/>
        <end position="540"/>
    </location>
</feature>
<feature type="compositionally biased region" description="Polar residues" evidence="1">
    <location>
        <begin position="910"/>
        <end position="922"/>
    </location>
</feature>
<sequence length="1287" mass="138530">MSLNGLDGPSVKEAHETASAEPGGWFLLKYASRDEVDLLGRGNGGIVEIRNAIAQYEEISPLYGFLRYRRRNVIIKFLPQGCSRLVQVCEYFIPHDTTFEITEAKELKDTKLSAACSLHAASGSTSSSTSSLRRRRLMEIAEEEEEQRATKRQSVVEEENTPSRPTTPIAPEITLDSNLATSPDGTKFSGSQDPPTFVGAERPLSPAKTIEAEPRLSSQSARLDIYSSYSSYSSYGRPKVKLGPRPSMDSRPRTAGNYRPISALPAGFKIFSRKGKSKERNELEETIQEDTNDITFNATTIPIPEAPLTPSSPELTRPHTSGGGGPARPSTSSGISVKSFKMTSSISLSTKENKMTPEKARLMKAMQLREKKRMAAMESQPASPAVEPVKEDTIAETQAEGPSSTEPKKAANGQQVDATETIVLNAELANRLSLSQADSGIAIDLASPSATDLTSEDTQTDSHPTSPIAETSEVGVSTKPSSLSDSTDETVEARPFGEGKEQQDNSLATEPPTAVEDGLEAQSQSTDEIEEKMGSSDRAIEVAATEPAANRMIEVAGETDAGDEDQESNIDAPTTPVSPCTIALPVSKFAAKIPGVGEQNAPGMECSAAELTTPGAESPTTTALQIPMSKFSTQDPSSPTTSSNLGQFLPSITAARSEEPVVECRTPSKANLSPPIELDARSVSLGNSRRKPYVDPIRTNINPLDKSEGHLSEDDDLMEELQSAMLQEATHMTVSKSPINPVFPTHTKAAPGSTSSSPVINRTASNPTPLRGPLLAPSDVTQSTARSVSTGAAFLHKVAQQPPSQSLAPKTSKIGSSISQRIKALEKLSATNTSTESLHPPLRNHAPSSAFFSVRNNSSAREMSRSPSGFDRTSMLSPSPEASRDNSPEACRGSPSRDRAASVASRLSVFESSGSNGYSPQTPSAPPSRGRTESIQVTARIVRDPAQPFPRMPELKDPADFPLMDLKQSPLVVDVHKSEPEAQELSVPDAPEVLPTPETPKETIQERRQSRDKRRSMSTERGIEAPLARRSSLSIVRDFIKDRRNSTAKSPNPDALSAPAPNTGSRSPSRPPSTHQKTFSPRRLSISSRRSSLSHENSAEVLSPSVNTEASGSGDEKDKKSKNRASRFIRRLSASLSGGRKNLAPNISPTVREEDASEVAATEASDSRSSSTQTIIAFMGEVNVQFPDNLLWKRRSMCLDTQGFLIISTIRGQTAEKHMGAGVKRYHLSDFRTPYVPDVEIQELPNSVVLDFVDGSGLQVACEDRAGQLNVLHILQDAHQNHTSFGQ</sequence>
<dbReference type="SUPFAM" id="SSF55753">
    <property type="entry name" value="Actin depolymerizing proteins"/>
    <property type="match status" value="1"/>
</dbReference>
<accession>A0AAD5WVV8</accession>
<organism evidence="2 3">
    <name type="scientific">Zalerion maritima</name>
    <dbReference type="NCBI Taxonomy" id="339359"/>
    <lineage>
        <taxon>Eukaryota</taxon>
        <taxon>Fungi</taxon>
        <taxon>Dikarya</taxon>
        <taxon>Ascomycota</taxon>
        <taxon>Pezizomycotina</taxon>
        <taxon>Sordariomycetes</taxon>
        <taxon>Lulworthiomycetidae</taxon>
        <taxon>Lulworthiales</taxon>
        <taxon>Lulworthiaceae</taxon>
        <taxon>Zalerion</taxon>
    </lineage>
</organism>
<feature type="compositionally biased region" description="Polar residues" evidence="1">
    <location>
        <begin position="175"/>
        <end position="194"/>
    </location>
</feature>
<feature type="compositionally biased region" description="Basic and acidic residues" evidence="1">
    <location>
        <begin position="999"/>
        <end position="1023"/>
    </location>
</feature>
<keyword evidence="3" id="KW-1185">Reference proteome</keyword>
<dbReference type="EMBL" id="JAKWBI020000008">
    <property type="protein sequence ID" value="KAJ2906880.1"/>
    <property type="molecule type" value="Genomic_DNA"/>
</dbReference>
<comment type="caution">
    <text evidence="2">The sequence shown here is derived from an EMBL/GenBank/DDBJ whole genome shotgun (WGS) entry which is preliminary data.</text>
</comment>
<evidence type="ECO:0000313" key="3">
    <source>
        <dbReference type="Proteomes" id="UP001201980"/>
    </source>
</evidence>
<evidence type="ECO:0000256" key="1">
    <source>
        <dbReference type="SAM" id="MobiDB-lite"/>
    </source>
</evidence>
<feature type="region of interest" description="Disordered" evidence="1">
    <location>
        <begin position="142"/>
        <end position="204"/>
    </location>
</feature>
<feature type="region of interest" description="Disordered" evidence="1">
    <location>
        <begin position="448"/>
        <end position="578"/>
    </location>
</feature>
<feature type="compositionally biased region" description="Polar residues" evidence="1">
    <location>
        <begin position="752"/>
        <end position="768"/>
    </location>
</feature>
<feature type="compositionally biased region" description="Polar residues" evidence="1">
    <location>
        <begin position="569"/>
        <end position="578"/>
    </location>
</feature>
<name>A0AAD5WVV8_9PEZI</name>
<proteinExistence type="predicted"/>
<evidence type="ECO:0000313" key="2">
    <source>
        <dbReference type="EMBL" id="KAJ2906880.1"/>
    </source>
</evidence>
<feature type="region of interest" description="Disordered" evidence="1">
    <location>
        <begin position="301"/>
        <end position="344"/>
    </location>
</feature>
<feature type="compositionally biased region" description="Polar residues" evidence="1">
    <location>
        <begin position="846"/>
        <end position="867"/>
    </location>
</feature>
<feature type="region of interest" description="Disordered" evidence="1">
    <location>
        <begin position="234"/>
        <end position="259"/>
    </location>
</feature>
<feature type="compositionally biased region" description="Polar residues" evidence="1">
    <location>
        <begin position="329"/>
        <end position="344"/>
    </location>
</feature>
<feature type="compositionally biased region" description="Basic and acidic residues" evidence="1">
    <location>
        <begin position="491"/>
        <end position="503"/>
    </location>
</feature>
<feature type="compositionally biased region" description="Polar residues" evidence="1">
    <location>
        <begin position="460"/>
        <end position="485"/>
    </location>
</feature>
<protein>
    <submittedName>
        <fullName evidence="2">Uncharacterized protein</fullName>
    </submittedName>
</protein>
<feature type="region of interest" description="Disordered" evidence="1">
    <location>
        <begin position="975"/>
        <end position="1029"/>
    </location>
</feature>
<feature type="region of interest" description="Disordered" evidence="1">
    <location>
        <begin position="371"/>
        <end position="415"/>
    </location>
</feature>
<reference evidence="2" key="1">
    <citation type="submission" date="2022-07" db="EMBL/GenBank/DDBJ databases">
        <title>Draft genome sequence of Zalerion maritima ATCC 34329, a (micro)plastics degrading marine fungus.</title>
        <authorList>
            <person name="Paco A."/>
            <person name="Goncalves M.F.M."/>
            <person name="Rocha-Santos T.A.P."/>
            <person name="Alves A."/>
        </authorList>
    </citation>
    <scope>NUCLEOTIDE SEQUENCE</scope>
    <source>
        <strain evidence="2">ATCC 34329</strain>
    </source>
</reference>
<dbReference type="Proteomes" id="UP001201980">
    <property type="component" value="Unassembled WGS sequence"/>
</dbReference>
<feature type="region of interest" description="Disordered" evidence="1">
    <location>
        <begin position="683"/>
        <end position="711"/>
    </location>
</feature>
<feature type="region of interest" description="Disordered" evidence="1">
    <location>
        <begin position="1139"/>
        <end position="1167"/>
    </location>
</feature>
<feature type="compositionally biased region" description="Low complexity" evidence="1">
    <location>
        <begin position="1081"/>
        <end position="1091"/>
    </location>
</feature>